<protein>
    <submittedName>
        <fullName evidence="1">Uncharacterized protein</fullName>
    </submittedName>
</protein>
<sequence>MTKKIYINLTTETRSS</sequence>
<reference evidence="1" key="1">
    <citation type="submission" date="2018-02" db="EMBL/GenBank/DDBJ databases">
        <title>Rhizophora mucronata_Transcriptome.</title>
        <authorList>
            <person name="Meera S.P."/>
            <person name="Sreeshan A."/>
            <person name="Augustine A."/>
        </authorList>
    </citation>
    <scope>NUCLEOTIDE SEQUENCE</scope>
    <source>
        <tissue evidence="1">Leaf</tissue>
    </source>
</reference>
<accession>A0A2P2Q210</accession>
<dbReference type="EMBL" id="GGEC01080511">
    <property type="protein sequence ID" value="MBX60995.1"/>
    <property type="molecule type" value="Transcribed_RNA"/>
</dbReference>
<evidence type="ECO:0000313" key="1">
    <source>
        <dbReference type="EMBL" id="MBX60995.1"/>
    </source>
</evidence>
<proteinExistence type="predicted"/>
<dbReference type="AlphaFoldDB" id="A0A2P2Q210"/>
<name>A0A2P2Q210_RHIMU</name>
<organism evidence="1">
    <name type="scientific">Rhizophora mucronata</name>
    <name type="common">Asiatic mangrove</name>
    <dbReference type="NCBI Taxonomy" id="61149"/>
    <lineage>
        <taxon>Eukaryota</taxon>
        <taxon>Viridiplantae</taxon>
        <taxon>Streptophyta</taxon>
        <taxon>Embryophyta</taxon>
        <taxon>Tracheophyta</taxon>
        <taxon>Spermatophyta</taxon>
        <taxon>Magnoliopsida</taxon>
        <taxon>eudicotyledons</taxon>
        <taxon>Gunneridae</taxon>
        <taxon>Pentapetalae</taxon>
        <taxon>rosids</taxon>
        <taxon>fabids</taxon>
        <taxon>Malpighiales</taxon>
        <taxon>Rhizophoraceae</taxon>
        <taxon>Rhizophora</taxon>
    </lineage>
</organism>